<feature type="domain" description="Aminoacyl-tRNA synthetase class II (D/K/N)" evidence="4">
    <location>
        <begin position="51"/>
        <end position="378"/>
    </location>
</feature>
<sequence length="382" mass="42262">MPPSGVFNPINPSPAPSPAGMIRRLGLSGIQWSESDEPFPTHHRGSAIPLKRKIQVQSMVLQKVRDLFSCDACLESHLPNLTSAIGSNGTAGSIVEFNDAGEPVFSRQTSWPHLDQLINNGHSSAYCERIEAMNHGCPAGIPPVEAKLFETVRCNMSLNEICDFQETLVKNVASTLTADDVNGENMTRLDRMIRSNHPRITYRDAVGILRRRGFSVEFGYYLGSKYEGALLHYTGYLPIHITHFPANLKPYNTKLCNGDKSLTATSEYIFPFAGRIAEGAELESDPAILRDRLYNGSLYKQIMKQIGEWLNGEPRLAGSPNKTSLADRWQRSAQTSVQGDFEKYISLLETRPLERAGARLCAGRLLQYIMGSDSVADALEVS</sequence>
<evidence type="ECO:0000256" key="3">
    <source>
        <dbReference type="ARBA" id="ARBA00022840"/>
    </source>
</evidence>
<dbReference type="Pfam" id="PF00152">
    <property type="entry name" value="tRNA-synt_2"/>
    <property type="match status" value="1"/>
</dbReference>
<dbReference type="InterPro" id="IPR004364">
    <property type="entry name" value="Aa-tRNA-synt_II"/>
</dbReference>
<dbReference type="AlphaFoldDB" id="A0A948RUS8"/>
<comment type="caution">
    <text evidence="5">The sequence shown here is derived from an EMBL/GenBank/DDBJ whole genome shotgun (WGS) entry which is preliminary data.</text>
</comment>
<reference evidence="5" key="1">
    <citation type="submission" date="2021-05" db="EMBL/GenBank/DDBJ databases">
        <title>Energy efficiency and biological interactions define the core microbiome of deep oligotrophic groundwater.</title>
        <authorList>
            <person name="Mehrshad M."/>
            <person name="Lopez-Fernandez M."/>
            <person name="Bell E."/>
            <person name="Bernier-Latmani R."/>
            <person name="Bertilsson S."/>
            <person name="Dopson M."/>
        </authorList>
    </citation>
    <scope>NUCLEOTIDE SEQUENCE</scope>
    <source>
        <strain evidence="5">Modern_marine.mb.64</strain>
    </source>
</reference>
<dbReference type="GO" id="GO:0006418">
    <property type="term" value="P:tRNA aminoacylation for protein translation"/>
    <property type="evidence" value="ECO:0007669"/>
    <property type="project" value="InterPro"/>
</dbReference>
<evidence type="ECO:0000313" key="5">
    <source>
        <dbReference type="EMBL" id="MBU2690089.1"/>
    </source>
</evidence>
<name>A0A948RUS8_UNCEI</name>
<dbReference type="EMBL" id="JAHJDP010000023">
    <property type="protein sequence ID" value="MBU2690089.1"/>
    <property type="molecule type" value="Genomic_DNA"/>
</dbReference>
<evidence type="ECO:0000259" key="4">
    <source>
        <dbReference type="Pfam" id="PF00152"/>
    </source>
</evidence>
<dbReference type="GO" id="GO:0005524">
    <property type="term" value="F:ATP binding"/>
    <property type="evidence" value="ECO:0007669"/>
    <property type="project" value="InterPro"/>
</dbReference>
<keyword evidence="2" id="KW-0547">Nucleotide-binding</keyword>
<organism evidence="5 6">
    <name type="scientific">Eiseniibacteriota bacterium</name>
    <dbReference type="NCBI Taxonomy" id="2212470"/>
    <lineage>
        <taxon>Bacteria</taxon>
        <taxon>Candidatus Eiseniibacteriota</taxon>
    </lineage>
</organism>
<keyword evidence="3" id="KW-0067">ATP-binding</keyword>
<evidence type="ECO:0000256" key="1">
    <source>
        <dbReference type="ARBA" id="ARBA00022598"/>
    </source>
</evidence>
<protein>
    <recommendedName>
        <fullName evidence="4">Aminoacyl-tRNA synthetase class II (D/K/N) domain-containing protein</fullName>
    </recommendedName>
</protein>
<dbReference type="Proteomes" id="UP000777784">
    <property type="component" value="Unassembled WGS sequence"/>
</dbReference>
<keyword evidence="1" id="KW-0436">Ligase</keyword>
<proteinExistence type="predicted"/>
<dbReference type="GO" id="GO:0004812">
    <property type="term" value="F:aminoacyl-tRNA ligase activity"/>
    <property type="evidence" value="ECO:0007669"/>
    <property type="project" value="InterPro"/>
</dbReference>
<gene>
    <name evidence="5" type="ORF">KJ970_04115</name>
</gene>
<accession>A0A948RUS8</accession>
<dbReference type="SUPFAM" id="SSF55681">
    <property type="entry name" value="Class II aaRS and biotin synthetases"/>
    <property type="match status" value="1"/>
</dbReference>
<dbReference type="InterPro" id="IPR045864">
    <property type="entry name" value="aa-tRNA-synth_II/BPL/LPL"/>
</dbReference>
<dbReference type="Gene3D" id="3.30.930.10">
    <property type="entry name" value="Bira Bifunctional Protein, Domain 2"/>
    <property type="match status" value="1"/>
</dbReference>
<evidence type="ECO:0000313" key="6">
    <source>
        <dbReference type="Proteomes" id="UP000777784"/>
    </source>
</evidence>
<evidence type="ECO:0000256" key="2">
    <source>
        <dbReference type="ARBA" id="ARBA00022741"/>
    </source>
</evidence>